<dbReference type="Proteomes" id="UP000001847">
    <property type="component" value="Chromosome I"/>
</dbReference>
<evidence type="ECO:0000313" key="2">
    <source>
        <dbReference type="EMBL" id="ABZ97337.1"/>
    </source>
</evidence>
<dbReference type="EMBL" id="CP000786">
    <property type="protein sequence ID" value="ABZ97337.1"/>
    <property type="molecule type" value="Genomic_DNA"/>
</dbReference>
<dbReference type="KEGG" id="lbi:LEPBI_I1223"/>
<keyword evidence="3" id="KW-1185">Reference proteome</keyword>
<dbReference type="AlphaFoldDB" id="B0SNQ6"/>
<gene>
    <name evidence="2" type="ordered locus">LEPBI_I1223</name>
</gene>
<organism evidence="2 3">
    <name type="scientific">Leptospira biflexa serovar Patoc (strain Patoc 1 / ATCC 23582 / Paris)</name>
    <dbReference type="NCBI Taxonomy" id="456481"/>
    <lineage>
        <taxon>Bacteria</taxon>
        <taxon>Pseudomonadati</taxon>
        <taxon>Spirochaetota</taxon>
        <taxon>Spirochaetia</taxon>
        <taxon>Leptospirales</taxon>
        <taxon>Leptospiraceae</taxon>
        <taxon>Leptospira</taxon>
    </lineage>
</organism>
<proteinExistence type="predicted"/>
<evidence type="ECO:0000256" key="1">
    <source>
        <dbReference type="SAM" id="SignalP"/>
    </source>
</evidence>
<feature type="signal peptide" evidence="1">
    <location>
        <begin position="1"/>
        <end position="20"/>
    </location>
</feature>
<name>B0SNQ6_LEPBP</name>
<protein>
    <recommendedName>
        <fullName evidence="4">Lipoprotein</fullName>
    </recommendedName>
</protein>
<evidence type="ECO:0008006" key="4">
    <source>
        <dbReference type="Google" id="ProtNLM"/>
    </source>
</evidence>
<dbReference type="STRING" id="456481.LEPBI_I1223"/>
<evidence type="ECO:0000313" key="3">
    <source>
        <dbReference type="Proteomes" id="UP000001847"/>
    </source>
</evidence>
<keyword evidence="1" id="KW-0732">Signal</keyword>
<feature type="chain" id="PRO_5002755485" description="Lipoprotein" evidence="1">
    <location>
        <begin position="21"/>
        <end position="94"/>
    </location>
</feature>
<dbReference type="PROSITE" id="PS51257">
    <property type="entry name" value="PROKAR_LIPOPROTEIN"/>
    <property type="match status" value="1"/>
</dbReference>
<reference evidence="2 3" key="1">
    <citation type="journal article" date="2008" name="PLoS ONE">
        <title>Genome sequence of the saprophyte Leptospira biflexa provides insights into the evolution of Leptospira and the pathogenesis of leptospirosis.</title>
        <authorList>
            <person name="Picardeau M."/>
            <person name="Bulach D.M."/>
            <person name="Bouchier C."/>
            <person name="Zuerner R.L."/>
            <person name="Zidane N."/>
            <person name="Wilson P.J."/>
            <person name="Creno S."/>
            <person name="Kuczek E.S."/>
            <person name="Bommezzadri S."/>
            <person name="Davis J.C."/>
            <person name="McGrath A."/>
            <person name="Johnson M.J."/>
            <person name="Boursaux-Eude C."/>
            <person name="Seemann T."/>
            <person name="Rouy Z."/>
            <person name="Coppel R.L."/>
            <person name="Rood J.I."/>
            <person name="Lajus A."/>
            <person name="Davies J.K."/>
            <person name="Medigue C."/>
            <person name="Adler B."/>
        </authorList>
    </citation>
    <scope>NUCLEOTIDE SEQUENCE [LARGE SCALE GENOMIC DNA]</scope>
    <source>
        <strain evidence="3">Patoc 1 / ATCC 23582 / Paris</strain>
    </source>
</reference>
<accession>B0SNQ6</accession>
<dbReference type="HOGENOM" id="CLU_2382590_0_0_12"/>
<sequence length="94" mass="10981">MQKISRMYIWILLMIVTSCAPNGYEDQNVTNLFEFIQDPSTEIPFEQIRKLKNWNPISKNQLSLFSQMTSFGFEGKQMTMGLHKEGSFLWNGKP</sequence>